<evidence type="ECO:0000313" key="2">
    <source>
        <dbReference type="EMBL" id="TRY70022.1"/>
    </source>
</evidence>
<proteinExistence type="predicted"/>
<comment type="caution">
    <text evidence="2">The sequence shown here is derived from an EMBL/GenBank/DDBJ whole genome shotgun (WGS) entry which is preliminary data.</text>
</comment>
<organism evidence="2 3">
    <name type="scientific">Tigriopus californicus</name>
    <name type="common">Marine copepod</name>
    <dbReference type="NCBI Taxonomy" id="6832"/>
    <lineage>
        <taxon>Eukaryota</taxon>
        <taxon>Metazoa</taxon>
        <taxon>Ecdysozoa</taxon>
        <taxon>Arthropoda</taxon>
        <taxon>Crustacea</taxon>
        <taxon>Multicrustacea</taxon>
        <taxon>Hexanauplia</taxon>
        <taxon>Copepoda</taxon>
        <taxon>Harpacticoida</taxon>
        <taxon>Harpacticidae</taxon>
        <taxon>Tigriopus</taxon>
    </lineage>
</organism>
<protein>
    <submittedName>
        <fullName evidence="2">Uncharacterized protein</fullName>
    </submittedName>
</protein>
<keyword evidence="1" id="KW-1133">Transmembrane helix</keyword>
<dbReference type="EMBL" id="VCGU01000009">
    <property type="protein sequence ID" value="TRY70022.1"/>
    <property type="molecule type" value="Genomic_DNA"/>
</dbReference>
<keyword evidence="1" id="KW-0472">Membrane</keyword>
<accession>A0A553NX63</accession>
<evidence type="ECO:0000256" key="1">
    <source>
        <dbReference type="SAM" id="Phobius"/>
    </source>
</evidence>
<feature type="transmembrane region" description="Helical" evidence="1">
    <location>
        <begin position="158"/>
        <end position="185"/>
    </location>
</feature>
<reference evidence="2 3" key="1">
    <citation type="journal article" date="2018" name="Nat. Ecol. Evol.">
        <title>Genomic signatures of mitonuclear coevolution across populations of Tigriopus californicus.</title>
        <authorList>
            <person name="Barreto F.S."/>
            <person name="Watson E.T."/>
            <person name="Lima T.G."/>
            <person name="Willett C.S."/>
            <person name="Edmands S."/>
            <person name="Li W."/>
            <person name="Burton R.S."/>
        </authorList>
    </citation>
    <scope>NUCLEOTIDE SEQUENCE [LARGE SCALE GENOMIC DNA]</scope>
    <source>
        <strain evidence="2 3">San Diego</strain>
    </source>
</reference>
<dbReference type="AlphaFoldDB" id="A0A553NX63"/>
<evidence type="ECO:0000313" key="3">
    <source>
        <dbReference type="Proteomes" id="UP000318571"/>
    </source>
</evidence>
<keyword evidence="3" id="KW-1185">Reference proteome</keyword>
<sequence>MNGMNSRDESEDCIGREDPRAQLHLTLENFDGEGIPEDCPYVLTSPRSLEACKRLCVKISKMDFLKTVFIAQCRLIVLTDQQTLEHCRRLRQELIKEEQDLFRLNQIELSNSLGLSRLRYPQSITEEEDEGNEEPDDISGKIHVEHLIRTWKADVASIANFIIFYVLVLILVVYVIFVIFVIFHIN</sequence>
<keyword evidence="1" id="KW-0812">Transmembrane</keyword>
<gene>
    <name evidence="2" type="ORF">TCAL_17293</name>
</gene>
<dbReference type="Proteomes" id="UP000318571">
    <property type="component" value="Chromosome 9"/>
</dbReference>
<name>A0A553NX63_TIGCA</name>